<accession>A0AAU9TH29</accession>
<feature type="compositionally biased region" description="Basic residues" evidence="1">
    <location>
        <begin position="98"/>
        <end position="107"/>
    </location>
</feature>
<gene>
    <name evidence="2" type="ORF">EEDITHA_LOCUS2488</name>
</gene>
<proteinExistence type="predicted"/>
<dbReference type="AlphaFoldDB" id="A0AAU9TH29"/>
<dbReference type="Proteomes" id="UP001153954">
    <property type="component" value="Unassembled WGS sequence"/>
</dbReference>
<feature type="compositionally biased region" description="Low complexity" evidence="1">
    <location>
        <begin position="82"/>
        <end position="96"/>
    </location>
</feature>
<evidence type="ECO:0000256" key="1">
    <source>
        <dbReference type="SAM" id="MobiDB-lite"/>
    </source>
</evidence>
<keyword evidence="3" id="KW-1185">Reference proteome</keyword>
<feature type="region of interest" description="Disordered" evidence="1">
    <location>
        <begin position="77"/>
        <end position="119"/>
    </location>
</feature>
<organism evidence="2 3">
    <name type="scientific">Euphydryas editha</name>
    <name type="common">Edith's checkerspot</name>
    <dbReference type="NCBI Taxonomy" id="104508"/>
    <lineage>
        <taxon>Eukaryota</taxon>
        <taxon>Metazoa</taxon>
        <taxon>Ecdysozoa</taxon>
        <taxon>Arthropoda</taxon>
        <taxon>Hexapoda</taxon>
        <taxon>Insecta</taxon>
        <taxon>Pterygota</taxon>
        <taxon>Neoptera</taxon>
        <taxon>Endopterygota</taxon>
        <taxon>Lepidoptera</taxon>
        <taxon>Glossata</taxon>
        <taxon>Ditrysia</taxon>
        <taxon>Papilionoidea</taxon>
        <taxon>Nymphalidae</taxon>
        <taxon>Nymphalinae</taxon>
        <taxon>Euphydryas</taxon>
    </lineage>
</organism>
<dbReference type="EMBL" id="CAKOGL010000005">
    <property type="protein sequence ID" value="CAH2086069.1"/>
    <property type="molecule type" value="Genomic_DNA"/>
</dbReference>
<protein>
    <submittedName>
        <fullName evidence="2">Uncharacterized protein</fullName>
    </submittedName>
</protein>
<comment type="caution">
    <text evidence="2">The sequence shown here is derived from an EMBL/GenBank/DDBJ whole genome shotgun (WGS) entry which is preliminary data.</text>
</comment>
<evidence type="ECO:0000313" key="3">
    <source>
        <dbReference type="Proteomes" id="UP001153954"/>
    </source>
</evidence>
<sequence>MVGISSASPQWISMAEYRIAAHEAGGAAGERGQQQRGGERGAQQQRAAAGARQQAQHERGGAHVYRLTQYRMGLTRQAVQPASAASSSAAASVERSSSARRRARGSRRSMSAAVHTCTG</sequence>
<evidence type="ECO:0000313" key="2">
    <source>
        <dbReference type="EMBL" id="CAH2086069.1"/>
    </source>
</evidence>
<feature type="compositionally biased region" description="Low complexity" evidence="1">
    <location>
        <begin position="25"/>
        <end position="54"/>
    </location>
</feature>
<name>A0AAU9TH29_EUPED</name>
<feature type="region of interest" description="Disordered" evidence="1">
    <location>
        <begin position="25"/>
        <end position="63"/>
    </location>
</feature>
<reference evidence="2" key="1">
    <citation type="submission" date="2022-03" db="EMBL/GenBank/DDBJ databases">
        <authorList>
            <person name="Tunstrom K."/>
        </authorList>
    </citation>
    <scope>NUCLEOTIDE SEQUENCE</scope>
</reference>